<dbReference type="RefSeq" id="WP_169531342.1">
    <property type="nucleotide sequence ID" value="NZ_JABBGH010000002.1"/>
</dbReference>
<feature type="chain" id="PRO_5030949028" description="DUF6268 domain-containing protein" evidence="1">
    <location>
        <begin position="27"/>
        <end position="374"/>
    </location>
</feature>
<organism evidence="3 4">
    <name type="scientific">Hymenobacter polaris</name>
    <dbReference type="NCBI Taxonomy" id="2682546"/>
    <lineage>
        <taxon>Bacteria</taxon>
        <taxon>Pseudomonadati</taxon>
        <taxon>Bacteroidota</taxon>
        <taxon>Cytophagia</taxon>
        <taxon>Cytophagales</taxon>
        <taxon>Hymenobacteraceae</taxon>
        <taxon>Hymenobacter</taxon>
    </lineage>
</organism>
<proteinExistence type="predicted"/>
<reference evidence="3 4" key="1">
    <citation type="submission" date="2020-04" db="EMBL/GenBank/DDBJ databases">
        <title>Hymenobacter polaris sp. nov., isolated from Arctic soil.</title>
        <authorList>
            <person name="Dahal R.H."/>
        </authorList>
    </citation>
    <scope>NUCLEOTIDE SEQUENCE [LARGE SCALE GENOMIC DNA]</scope>
    <source>
        <strain evidence="3 4">RP-2-7</strain>
    </source>
</reference>
<dbReference type="Pfam" id="PF19783">
    <property type="entry name" value="DUF6268"/>
    <property type="match status" value="1"/>
</dbReference>
<feature type="domain" description="DUF6268" evidence="2">
    <location>
        <begin position="195"/>
        <end position="277"/>
    </location>
</feature>
<sequence>MSSSSPLTVKSWLIGGCLLGTAGAQAQQVPRIYPEPAPTPLDSTRHAPDLRDKQQFAVPSVIGMGPSKGIILHYERTAPFSVNATAQVSGVNDFQTQARRNGRLIFKGYIPAWNRPHLKVIVGLNYDREEFKFEDRPTNYSLFDNIENKGLKSTGVQLAVIRPVDAVHWYLARVKGELSGDYNSGQDLQNGTNYLRASAEAFYGWKRSPRFAWGVGFQYGYTFGRLSLYPAIIYNRTFNDRWGLEALFPARVAARYNASDRSIFYGGYSVDGANYLIALRQELPLGPEKQPLRTLELRETEVKLRLRWERELLSFLWLGAEGGFRYNYAFDAFDHTNATRERIIRTKLGGTPYVSIELFAVPPRKLLEKAGVRR</sequence>
<dbReference type="AlphaFoldDB" id="A0A7Y0FMU6"/>
<comment type="caution">
    <text evidence="3">The sequence shown here is derived from an EMBL/GenBank/DDBJ whole genome shotgun (WGS) entry which is preliminary data.</text>
</comment>
<evidence type="ECO:0000256" key="1">
    <source>
        <dbReference type="SAM" id="SignalP"/>
    </source>
</evidence>
<dbReference type="InterPro" id="IPR046235">
    <property type="entry name" value="DUF6268"/>
</dbReference>
<name>A0A7Y0FMU6_9BACT</name>
<evidence type="ECO:0000259" key="2">
    <source>
        <dbReference type="Pfam" id="PF19783"/>
    </source>
</evidence>
<keyword evidence="1" id="KW-0732">Signal</keyword>
<dbReference type="Proteomes" id="UP000559626">
    <property type="component" value="Unassembled WGS sequence"/>
</dbReference>
<keyword evidence="4" id="KW-1185">Reference proteome</keyword>
<gene>
    <name evidence="3" type="ORF">HHL22_11295</name>
</gene>
<evidence type="ECO:0000313" key="3">
    <source>
        <dbReference type="EMBL" id="NML65790.1"/>
    </source>
</evidence>
<dbReference type="EMBL" id="JABBGH010000002">
    <property type="protein sequence ID" value="NML65790.1"/>
    <property type="molecule type" value="Genomic_DNA"/>
</dbReference>
<protein>
    <recommendedName>
        <fullName evidence="2">DUF6268 domain-containing protein</fullName>
    </recommendedName>
</protein>
<feature type="signal peptide" evidence="1">
    <location>
        <begin position="1"/>
        <end position="26"/>
    </location>
</feature>
<evidence type="ECO:0000313" key="4">
    <source>
        <dbReference type="Proteomes" id="UP000559626"/>
    </source>
</evidence>
<accession>A0A7Y0FMU6</accession>